<feature type="transmembrane region" description="Helical" evidence="1">
    <location>
        <begin position="140"/>
        <end position="158"/>
    </location>
</feature>
<comment type="caution">
    <text evidence="2">The sequence shown here is derived from an EMBL/GenBank/DDBJ whole genome shotgun (WGS) entry which is preliminary data.</text>
</comment>
<proteinExistence type="predicted"/>
<dbReference type="EMBL" id="JAKOGI010001494">
    <property type="protein sequence ID" value="KAJ8425343.1"/>
    <property type="molecule type" value="Genomic_DNA"/>
</dbReference>
<sequence>MTSITGAYGVVLTDTRVGSRNTRRLLDEAHNLNYNYREPLGFVGGVAILWDSSKVEVFGFTGHDMDMSYIVKDEVAYDYFCFINPDFLEWAKEVIDDLLRESALERDWVLDDRSAQLWGREKDMRMDAEHQVEVDTLRKLLGVTVVAITILLAFCMHWM</sequence>
<dbReference type="Proteomes" id="UP001153076">
    <property type="component" value="Unassembled WGS sequence"/>
</dbReference>
<dbReference type="AlphaFoldDB" id="A0A9Q1JMI8"/>
<accession>A0A9Q1JMI8</accession>
<protein>
    <submittedName>
        <fullName evidence="2">Uncharacterized protein</fullName>
    </submittedName>
</protein>
<keyword evidence="3" id="KW-1185">Reference proteome</keyword>
<keyword evidence="1" id="KW-0812">Transmembrane</keyword>
<name>A0A9Q1JMI8_9CARY</name>
<evidence type="ECO:0000313" key="3">
    <source>
        <dbReference type="Proteomes" id="UP001153076"/>
    </source>
</evidence>
<keyword evidence="1" id="KW-0472">Membrane</keyword>
<evidence type="ECO:0000256" key="1">
    <source>
        <dbReference type="SAM" id="Phobius"/>
    </source>
</evidence>
<keyword evidence="1" id="KW-1133">Transmembrane helix</keyword>
<organism evidence="2 3">
    <name type="scientific">Carnegiea gigantea</name>
    <dbReference type="NCBI Taxonomy" id="171969"/>
    <lineage>
        <taxon>Eukaryota</taxon>
        <taxon>Viridiplantae</taxon>
        <taxon>Streptophyta</taxon>
        <taxon>Embryophyta</taxon>
        <taxon>Tracheophyta</taxon>
        <taxon>Spermatophyta</taxon>
        <taxon>Magnoliopsida</taxon>
        <taxon>eudicotyledons</taxon>
        <taxon>Gunneridae</taxon>
        <taxon>Pentapetalae</taxon>
        <taxon>Caryophyllales</taxon>
        <taxon>Cactineae</taxon>
        <taxon>Cactaceae</taxon>
        <taxon>Cactoideae</taxon>
        <taxon>Echinocereeae</taxon>
        <taxon>Carnegiea</taxon>
    </lineage>
</organism>
<evidence type="ECO:0000313" key="2">
    <source>
        <dbReference type="EMBL" id="KAJ8425343.1"/>
    </source>
</evidence>
<gene>
    <name evidence="2" type="ORF">Cgig2_032272</name>
</gene>
<reference evidence="2" key="1">
    <citation type="submission" date="2022-04" db="EMBL/GenBank/DDBJ databases">
        <title>Carnegiea gigantea Genome sequencing and assembly v2.</title>
        <authorList>
            <person name="Copetti D."/>
            <person name="Sanderson M.J."/>
            <person name="Burquez A."/>
            <person name="Wojciechowski M.F."/>
        </authorList>
    </citation>
    <scope>NUCLEOTIDE SEQUENCE</scope>
    <source>
        <strain evidence="2">SGP5-SGP5p</strain>
        <tissue evidence="2">Aerial part</tissue>
    </source>
</reference>